<dbReference type="EMBL" id="JAWSTH010000077">
    <property type="protein sequence ID" value="MDW5597190.1"/>
    <property type="molecule type" value="Genomic_DNA"/>
</dbReference>
<dbReference type="InterPro" id="IPR029058">
    <property type="entry name" value="AB_hydrolase_fold"/>
</dbReference>
<dbReference type="Gene3D" id="3.40.50.1820">
    <property type="entry name" value="alpha/beta hydrolase"/>
    <property type="match status" value="1"/>
</dbReference>
<keyword evidence="1 3" id="KW-0378">Hydrolase</keyword>
<proteinExistence type="predicted"/>
<reference evidence="4" key="1">
    <citation type="submission" date="2023-07" db="EMBL/GenBank/DDBJ databases">
        <title>Conexibacter stalactiti sp. nov., isolated from stalactites in a lava cave and emended description of the genus Conexibacter.</title>
        <authorList>
            <person name="Lee S.D."/>
        </authorList>
    </citation>
    <scope>NUCLEOTIDE SEQUENCE [LARGE SCALE GENOMIC DNA]</scope>
    <source>
        <strain evidence="4">KCTC 39840</strain>
    </source>
</reference>
<dbReference type="InterPro" id="IPR000073">
    <property type="entry name" value="AB_hydrolase_1"/>
</dbReference>
<evidence type="ECO:0000259" key="2">
    <source>
        <dbReference type="Pfam" id="PF00561"/>
    </source>
</evidence>
<dbReference type="Pfam" id="PF00561">
    <property type="entry name" value="Abhydrolase_1"/>
    <property type="match status" value="1"/>
</dbReference>
<dbReference type="GO" id="GO:0016787">
    <property type="term" value="F:hydrolase activity"/>
    <property type="evidence" value="ECO:0007669"/>
    <property type="project" value="UniProtKB-KW"/>
</dbReference>
<name>A0ABU4HV41_9ACTN</name>
<feature type="domain" description="AB hydrolase-1" evidence="2">
    <location>
        <begin position="53"/>
        <end position="150"/>
    </location>
</feature>
<dbReference type="PRINTS" id="PR00111">
    <property type="entry name" value="ABHYDROLASE"/>
</dbReference>
<comment type="caution">
    <text evidence="3">The sequence shown here is derived from an EMBL/GenBank/DDBJ whole genome shotgun (WGS) entry which is preliminary data.</text>
</comment>
<dbReference type="PANTHER" id="PTHR43798:SF31">
    <property type="entry name" value="AB HYDROLASE SUPERFAMILY PROTEIN YCLE"/>
    <property type="match status" value="1"/>
</dbReference>
<protein>
    <submittedName>
        <fullName evidence="3">Alpha/beta hydrolase</fullName>
    </submittedName>
</protein>
<dbReference type="Proteomes" id="UP001284601">
    <property type="component" value="Unassembled WGS sequence"/>
</dbReference>
<accession>A0ABU4HV41</accession>
<evidence type="ECO:0000313" key="3">
    <source>
        <dbReference type="EMBL" id="MDW5597190.1"/>
    </source>
</evidence>
<sequence length="283" mass="30216">MAAPQQTGDQEIGFCEVGGGRRVAIAVCGAGPPLVLPSWWVSNVEANWGQPRFRAFVAGLAQRHRVIRYDRLGSGLSDRRADDEAATFDAELRTLEAVVEQAVPGGAPVDLLGISYGGCLAIAYADHHPRRVRRLVTFGAYAHGEEVAPPEVRAALLAMVRAHWGLGARVLTQVWLPDAGEDERRELTAYQRSAADPATAADLLALAYDADVRAACARLRLPTLVLHRRDDRAAPLACGRELAALIPGARLLPLDGGAHPPWHGRAAAVVEATLAFLTAAAEQ</sequence>
<organism evidence="3 4">
    <name type="scientific">Conexibacter stalactiti</name>
    <dbReference type="NCBI Taxonomy" id="1940611"/>
    <lineage>
        <taxon>Bacteria</taxon>
        <taxon>Bacillati</taxon>
        <taxon>Actinomycetota</taxon>
        <taxon>Thermoleophilia</taxon>
        <taxon>Solirubrobacterales</taxon>
        <taxon>Conexibacteraceae</taxon>
        <taxon>Conexibacter</taxon>
    </lineage>
</organism>
<feature type="non-terminal residue" evidence="3">
    <location>
        <position position="283"/>
    </location>
</feature>
<dbReference type="PANTHER" id="PTHR43798">
    <property type="entry name" value="MONOACYLGLYCEROL LIPASE"/>
    <property type="match status" value="1"/>
</dbReference>
<dbReference type="SUPFAM" id="SSF53474">
    <property type="entry name" value="alpha/beta-Hydrolases"/>
    <property type="match status" value="1"/>
</dbReference>
<evidence type="ECO:0000256" key="1">
    <source>
        <dbReference type="ARBA" id="ARBA00022801"/>
    </source>
</evidence>
<keyword evidence="4" id="KW-1185">Reference proteome</keyword>
<gene>
    <name evidence="3" type="ORF">R7226_22780</name>
</gene>
<evidence type="ECO:0000313" key="4">
    <source>
        <dbReference type="Proteomes" id="UP001284601"/>
    </source>
</evidence>
<dbReference type="InterPro" id="IPR050266">
    <property type="entry name" value="AB_hydrolase_sf"/>
</dbReference>
<dbReference type="RefSeq" id="WP_318599655.1">
    <property type="nucleotide sequence ID" value="NZ_JAWSTH010000077.1"/>
</dbReference>